<dbReference type="SUPFAM" id="SSF49785">
    <property type="entry name" value="Galactose-binding domain-like"/>
    <property type="match status" value="1"/>
</dbReference>
<reference evidence="1" key="1">
    <citation type="journal article" date="2021" name="Proc. Natl. Acad. Sci. U.S.A.">
        <title>A Catalog of Tens of Thousands of Viruses from Human Metagenomes Reveals Hidden Associations with Chronic Diseases.</title>
        <authorList>
            <person name="Tisza M.J."/>
            <person name="Buck C.B."/>
        </authorList>
    </citation>
    <scope>NUCLEOTIDE SEQUENCE</scope>
    <source>
        <strain evidence="1">CtK0l2</strain>
    </source>
</reference>
<dbReference type="EMBL" id="BK015181">
    <property type="protein sequence ID" value="DAD94752.1"/>
    <property type="molecule type" value="Genomic_DNA"/>
</dbReference>
<dbReference type="InterPro" id="IPR008979">
    <property type="entry name" value="Galactose-bd-like_sf"/>
</dbReference>
<proteinExistence type="predicted"/>
<organism evidence="1">
    <name type="scientific">Siphoviridae sp. ctK0l2</name>
    <dbReference type="NCBI Taxonomy" id="2826243"/>
    <lineage>
        <taxon>Viruses</taxon>
        <taxon>Duplodnaviria</taxon>
        <taxon>Heunggongvirae</taxon>
        <taxon>Uroviricota</taxon>
        <taxon>Caudoviricetes</taxon>
    </lineage>
</organism>
<evidence type="ECO:0000313" key="1">
    <source>
        <dbReference type="EMBL" id="DAD94752.1"/>
    </source>
</evidence>
<accession>A0A8S5NKK5</accession>
<name>A0A8S5NKK5_9CAUD</name>
<dbReference type="Gene3D" id="2.60.120.260">
    <property type="entry name" value="Galactose-binding domain-like"/>
    <property type="match status" value="1"/>
</dbReference>
<protein>
    <submittedName>
        <fullName evidence="1">Uncharacterized protein</fullName>
    </submittedName>
</protein>
<sequence length="670" mass="72010">MTCNKCYECDCNDGRDYCQDCLPDEGTWLIVKSEKPDPFYADRNHAYMDSAENVWILNRARDAMIKLNGTGSGGEGKTYKAGQGITISPDGTISAVVTQDRDTITTVKPGNGILVSKTNNDYTVTLDSTKVPTNERLENVERQIGELKAPKGVASVSVIGKYGIVSTQTATKDWEVKLDPAVKANIDKIPALETKAVEVPLVNYINKYHGNGWVGKRDEGSGYYSAPLYYLTDKKSLGDLGFSVGDKLYIKAKFDVNTTSAIPATAQLALEAYDMANPTNWYVGWLAGKQSMQTKGNEIAYTWTLAEKDLKVNALNVRIDGIDIKTFPVRFTYLTLTTKPVTDSIPEPSGTLLVGADNLIKGTRDGSANTYGAPNGNYLGLAISAKNRGTGAGTFDTFGAQLGYPLNPGTWYTVSFFAKATSEITFGNHLYSPAKVCIVYSSTGGMNTNIDGDVTVKVNANWALYTISFQVYDTAPFTPKVLLGRMNGSVPSNTVLQIAGVCFYEGTGPRSWGASSLDVPSNTDVTEGINRLNTTVQGLSTKVTALEGRADNDTKYYAGNGLSLNGTTFSLNTNDLVTFGDIATKADRSELRSLQTKYNSLETAVKKLLQDLKDSGAWEVAGTDILAGSLKADRHIATGNINVFGGTPNGNRAIRTTNTLNAGDLAGGVE</sequence>